<sequence length="456" mass="51233">MAVILAVEHSNIHKRIALKILIIFGCSHFRLSFLLFITTTVLSLWFSSCMACGLMMPLVKAILKELEKMGILETYQLIGKTSAYSSDDSEKHIPRPSDFTVFYFIGIAYSSTIGGMATFIGSETNQLFINYCAAVFPSGPKLESPLYFLLALPGVIVMEIFLYLWLNFYFLGMVRNYTALQASLTNDEEQFISVLLTGQYQQMGNITFNEMVVGATVFVAGILQSMIFTSTSHTDGVKLKTIRFVHTSVPNIICVFILFMVPTNLKCLKFFKKQNDKTEPLPTYPNKGCLTWSMVRNNVDWSVVFLTAISNITFDSLEDTKMTEEFEKFLSLFSGCHVLVQACVVIVFCKLLTEFASNATVARCMLAHIANVGIKSKVNPFYLMLSATLSMSIPFHLVTGAPAYAMISSYVHISQRKLMIAGIGPSVMGIIMNIFTVCVWFKVIWPDIDTYTYYYK</sequence>
<evidence type="ECO:0000256" key="2">
    <source>
        <dbReference type="ARBA" id="ARBA00022448"/>
    </source>
</evidence>
<dbReference type="InterPro" id="IPR004680">
    <property type="entry name" value="Cit_transptr-like_dom"/>
</dbReference>
<feature type="transmembrane region" description="Helical" evidence="6">
    <location>
        <begin position="101"/>
        <end position="121"/>
    </location>
</feature>
<gene>
    <name evidence="9" type="primary">LOC112045896</name>
</gene>
<keyword evidence="8" id="KW-1185">Reference proteome</keyword>
<name>A0ABM3LIH3_BICAN</name>
<evidence type="ECO:0000259" key="7">
    <source>
        <dbReference type="Pfam" id="PF03600"/>
    </source>
</evidence>
<feature type="transmembrane region" description="Helical" evidence="6">
    <location>
        <begin position="146"/>
        <end position="166"/>
    </location>
</feature>
<evidence type="ECO:0000256" key="4">
    <source>
        <dbReference type="ARBA" id="ARBA00022989"/>
    </source>
</evidence>
<evidence type="ECO:0000313" key="8">
    <source>
        <dbReference type="Proteomes" id="UP001652582"/>
    </source>
</evidence>
<proteinExistence type="predicted"/>
<dbReference type="Pfam" id="PF03600">
    <property type="entry name" value="CitMHS"/>
    <property type="match status" value="1"/>
</dbReference>
<dbReference type="PANTHER" id="PTHR10283">
    <property type="entry name" value="SOLUTE CARRIER FAMILY 13 MEMBER"/>
    <property type="match status" value="1"/>
</dbReference>
<keyword evidence="2" id="KW-0813">Transport</keyword>
<keyword evidence="5 6" id="KW-0472">Membrane</keyword>
<evidence type="ECO:0000256" key="5">
    <source>
        <dbReference type="ARBA" id="ARBA00023136"/>
    </source>
</evidence>
<evidence type="ECO:0000256" key="1">
    <source>
        <dbReference type="ARBA" id="ARBA00004141"/>
    </source>
</evidence>
<keyword evidence="3 6" id="KW-0812">Transmembrane</keyword>
<reference evidence="9" key="1">
    <citation type="submission" date="2025-08" db="UniProtKB">
        <authorList>
            <consortium name="RefSeq"/>
        </authorList>
    </citation>
    <scope>IDENTIFICATION</scope>
</reference>
<organism evidence="8 9">
    <name type="scientific">Bicyclus anynana</name>
    <name type="common">Squinting bush brown butterfly</name>
    <dbReference type="NCBI Taxonomy" id="110368"/>
    <lineage>
        <taxon>Eukaryota</taxon>
        <taxon>Metazoa</taxon>
        <taxon>Ecdysozoa</taxon>
        <taxon>Arthropoda</taxon>
        <taxon>Hexapoda</taxon>
        <taxon>Insecta</taxon>
        <taxon>Pterygota</taxon>
        <taxon>Neoptera</taxon>
        <taxon>Endopterygota</taxon>
        <taxon>Lepidoptera</taxon>
        <taxon>Glossata</taxon>
        <taxon>Ditrysia</taxon>
        <taxon>Papilionoidea</taxon>
        <taxon>Nymphalidae</taxon>
        <taxon>Satyrinae</taxon>
        <taxon>Satyrini</taxon>
        <taxon>Mycalesina</taxon>
        <taxon>Bicyclus</taxon>
    </lineage>
</organism>
<feature type="transmembrane region" description="Helical" evidence="6">
    <location>
        <begin position="418"/>
        <end position="445"/>
    </location>
</feature>
<protein>
    <submittedName>
        <fullName evidence="9">Protein I'm not dead yet-like</fullName>
    </submittedName>
</protein>
<feature type="transmembrane region" description="Helical" evidence="6">
    <location>
        <begin position="381"/>
        <end position="406"/>
    </location>
</feature>
<accession>A0ABM3LIH3</accession>
<dbReference type="GeneID" id="112045896"/>
<comment type="subcellular location">
    <subcellularLocation>
        <location evidence="1">Membrane</location>
        <topology evidence="1">Multi-pass membrane protein</topology>
    </subcellularLocation>
</comment>
<evidence type="ECO:0000256" key="6">
    <source>
        <dbReference type="SAM" id="Phobius"/>
    </source>
</evidence>
<keyword evidence="4 6" id="KW-1133">Transmembrane helix</keyword>
<feature type="transmembrane region" description="Helical" evidence="6">
    <location>
        <begin position="248"/>
        <end position="265"/>
    </location>
</feature>
<evidence type="ECO:0000256" key="3">
    <source>
        <dbReference type="ARBA" id="ARBA00022692"/>
    </source>
</evidence>
<dbReference type="PANTHER" id="PTHR10283:SF82">
    <property type="entry name" value="SOLUTE CARRIER FAMILY 13 MEMBER 2"/>
    <property type="match status" value="1"/>
</dbReference>
<feature type="domain" description="Citrate transporter-like" evidence="7">
    <location>
        <begin position="1"/>
        <end position="372"/>
    </location>
</feature>
<feature type="transmembrane region" description="Helical" evidence="6">
    <location>
        <begin position="211"/>
        <end position="228"/>
    </location>
</feature>
<dbReference type="RefSeq" id="XP_052738877.1">
    <property type="nucleotide sequence ID" value="XM_052882917.1"/>
</dbReference>
<evidence type="ECO:0000313" key="9">
    <source>
        <dbReference type="RefSeq" id="XP_052738877.1"/>
    </source>
</evidence>
<feature type="transmembrane region" description="Helical" evidence="6">
    <location>
        <begin position="44"/>
        <end position="63"/>
    </location>
</feature>
<dbReference type="Proteomes" id="UP001652582">
    <property type="component" value="Chromosome 8"/>
</dbReference>
<feature type="transmembrane region" description="Helical" evidence="6">
    <location>
        <begin position="20"/>
        <end position="38"/>
    </location>
</feature>